<evidence type="ECO:0000256" key="5">
    <source>
        <dbReference type="ARBA" id="ARBA00023049"/>
    </source>
</evidence>
<dbReference type="RefSeq" id="WP_184834772.1">
    <property type="nucleotide sequence ID" value="NZ_BAAAVN010000006.1"/>
</dbReference>
<organism evidence="9 10">
    <name type="scientific">Kribbella solani</name>
    <dbReference type="NCBI Taxonomy" id="236067"/>
    <lineage>
        <taxon>Bacteria</taxon>
        <taxon>Bacillati</taxon>
        <taxon>Actinomycetota</taxon>
        <taxon>Actinomycetes</taxon>
        <taxon>Propionibacteriales</taxon>
        <taxon>Kribbellaceae</taxon>
        <taxon>Kribbella</taxon>
    </lineage>
</organism>
<feature type="transmembrane region" description="Helical" evidence="7">
    <location>
        <begin position="30"/>
        <end position="63"/>
    </location>
</feature>
<keyword evidence="1 6" id="KW-0645">Protease</keyword>
<keyword evidence="2" id="KW-0479">Metal-binding</keyword>
<dbReference type="InterPro" id="IPR001915">
    <property type="entry name" value="Peptidase_M48"/>
</dbReference>
<evidence type="ECO:0000259" key="8">
    <source>
        <dbReference type="Pfam" id="PF01435"/>
    </source>
</evidence>
<dbReference type="PANTHER" id="PTHR34978">
    <property type="entry name" value="POSSIBLE SENSOR-TRANSDUCER PROTEIN BLAR"/>
    <property type="match status" value="1"/>
</dbReference>
<evidence type="ECO:0000256" key="6">
    <source>
        <dbReference type="RuleBase" id="RU003983"/>
    </source>
</evidence>
<evidence type="ECO:0000256" key="7">
    <source>
        <dbReference type="SAM" id="Phobius"/>
    </source>
</evidence>
<reference evidence="9 10" key="1">
    <citation type="submission" date="2020-08" db="EMBL/GenBank/DDBJ databases">
        <title>Sequencing the genomes of 1000 actinobacteria strains.</title>
        <authorList>
            <person name="Klenk H.-P."/>
        </authorList>
    </citation>
    <scope>NUCLEOTIDE SEQUENCE [LARGE SCALE GENOMIC DNA]</scope>
    <source>
        <strain evidence="9 10">DSM 17294</strain>
    </source>
</reference>
<evidence type="ECO:0000256" key="3">
    <source>
        <dbReference type="ARBA" id="ARBA00022801"/>
    </source>
</evidence>
<keyword evidence="3 6" id="KW-0378">Hydrolase</keyword>
<comment type="cofactor">
    <cofactor evidence="6">
        <name>Zn(2+)</name>
        <dbReference type="ChEBI" id="CHEBI:29105"/>
    </cofactor>
    <text evidence="6">Binds 1 zinc ion per subunit.</text>
</comment>
<dbReference type="PANTHER" id="PTHR34978:SF3">
    <property type="entry name" value="SLR0241 PROTEIN"/>
    <property type="match status" value="1"/>
</dbReference>
<sequence>MTTAAALGLIAIVGYALIAPAASRRLVPSVATVLLVVGNLLAAASGVFILAVLAFTWIGQFPLVAQQGAWSPAALRSDSPVPAWPAAVSGCLVMIALGSFLVAGLRQARALIAVHRACRGLRPVGDLVVLDDERPDAFSTPQPAGRVIVTSGLLRALDHRERKVLLAHENSHLAHHHAWWNLAAGLTAAVNPLLRPAARAAATAAERWADEDAARAVGDRRLVAETLVRVVQLQTHFTPSAPAAGQPVAGATGGDLEARVRGLLAPPPRRRPVLIVAAIAVFAIGSLPAAAVQHTGESLFEHAERPAAVHHT</sequence>
<evidence type="ECO:0000313" key="10">
    <source>
        <dbReference type="Proteomes" id="UP000558997"/>
    </source>
</evidence>
<dbReference type="AlphaFoldDB" id="A0A841DSE9"/>
<dbReference type="InterPro" id="IPR052173">
    <property type="entry name" value="Beta-lactam_resp_regulator"/>
</dbReference>
<feature type="transmembrane region" description="Helical" evidence="7">
    <location>
        <begin position="83"/>
        <end position="105"/>
    </location>
</feature>
<evidence type="ECO:0000256" key="2">
    <source>
        <dbReference type="ARBA" id="ARBA00022723"/>
    </source>
</evidence>
<name>A0A841DSE9_9ACTN</name>
<dbReference type="GO" id="GO:0004222">
    <property type="term" value="F:metalloendopeptidase activity"/>
    <property type="evidence" value="ECO:0007669"/>
    <property type="project" value="InterPro"/>
</dbReference>
<evidence type="ECO:0000313" key="9">
    <source>
        <dbReference type="EMBL" id="MBB5979650.1"/>
    </source>
</evidence>
<proteinExistence type="inferred from homology"/>
<feature type="transmembrane region" description="Helical" evidence="7">
    <location>
        <begin position="6"/>
        <end position="23"/>
    </location>
</feature>
<dbReference type="EMBL" id="JACHNF010000001">
    <property type="protein sequence ID" value="MBB5979650.1"/>
    <property type="molecule type" value="Genomic_DNA"/>
</dbReference>
<accession>A0A841DSE9</accession>
<feature type="transmembrane region" description="Helical" evidence="7">
    <location>
        <begin position="273"/>
        <end position="292"/>
    </location>
</feature>
<dbReference type="Gene3D" id="3.30.2010.10">
    <property type="entry name" value="Metalloproteases ('zincins'), catalytic domain"/>
    <property type="match status" value="1"/>
</dbReference>
<dbReference type="Pfam" id="PF01435">
    <property type="entry name" value="Peptidase_M48"/>
    <property type="match status" value="1"/>
</dbReference>
<dbReference type="Proteomes" id="UP000558997">
    <property type="component" value="Unassembled WGS sequence"/>
</dbReference>
<keyword evidence="7" id="KW-1133">Transmembrane helix</keyword>
<keyword evidence="4 6" id="KW-0862">Zinc</keyword>
<keyword evidence="7" id="KW-0472">Membrane</keyword>
<comment type="similarity">
    <text evidence="6">Belongs to the peptidase M48 family.</text>
</comment>
<keyword evidence="10" id="KW-1185">Reference proteome</keyword>
<evidence type="ECO:0000256" key="1">
    <source>
        <dbReference type="ARBA" id="ARBA00022670"/>
    </source>
</evidence>
<gene>
    <name evidence="9" type="ORF">HDA44_002991</name>
</gene>
<protein>
    <recommendedName>
        <fullName evidence="8">Peptidase M48 domain-containing protein</fullName>
    </recommendedName>
</protein>
<dbReference type="GO" id="GO:0046872">
    <property type="term" value="F:metal ion binding"/>
    <property type="evidence" value="ECO:0007669"/>
    <property type="project" value="UniProtKB-KW"/>
</dbReference>
<feature type="domain" description="Peptidase M48" evidence="8">
    <location>
        <begin position="127"/>
        <end position="184"/>
    </location>
</feature>
<keyword evidence="5 6" id="KW-0482">Metalloprotease</keyword>
<dbReference type="GO" id="GO:0006508">
    <property type="term" value="P:proteolysis"/>
    <property type="evidence" value="ECO:0007669"/>
    <property type="project" value="UniProtKB-KW"/>
</dbReference>
<comment type="caution">
    <text evidence="9">The sequence shown here is derived from an EMBL/GenBank/DDBJ whole genome shotgun (WGS) entry which is preliminary data.</text>
</comment>
<dbReference type="CDD" id="cd07326">
    <property type="entry name" value="M56_BlaR1_MecR1_like"/>
    <property type="match status" value="1"/>
</dbReference>
<keyword evidence="7" id="KW-0812">Transmembrane</keyword>
<evidence type="ECO:0000256" key="4">
    <source>
        <dbReference type="ARBA" id="ARBA00022833"/>
    </source>
</evidence>